<reference evidence="9 10" key="1">
    <citation type="journal article" date="2011" name="Proc. Natl. Acad. Sci. U.S.A.">
        <title>Evolutionary erosion of yeast sex chromosomes by mating-type switching accidents.</title>
        <authorList>
            <person name="Gordon J.L."/>
            <person name="Armisen D."/>
            <person name="Proux-Wera E."/>
            <person name="Oheigeartaigh S.S."/>
            <person name="Byrne K.P."/>
            <person name="Wolfe K.H."/>
        </authorList>
    </citation>
    <scope>NUCLEOTIDE SEQUENCE [LARGE SCALE GENOMIC DNA]</scope>
    <source>
        <strain evidence="10">ATCC 10662 / CBS 1146 / NBRC 0425 / NCYC 2629 / NRRL Y-866</strain>
    </source>
</reference>
<dbReference type="InterPro" id="IPR040203">
    <property type="entry name" value="Sld2"/>
</dbReference>
<dbReference type="OrthoDB" id="8775810at2759"/>
<dbReference type="GO" id="GO:0006270">
    <property type="term" value="P:DNA replication initiation"/>
    <property type="evidence" value="ECO:0007669"/>
    <property type="project" value="UniProtKB-UniRule"/>
</dbReference>
<dbReference type="CDD" id="cd22289">
    <property type="entry name" value="RecQL4_SLD2_NTD"/>
    <property type="match status" value="1"/>
</dbReference>
<proteinExistence type="inferred from homology"/>
<feature type="compositionally biased region" description="Acidic residues" evidence="8">
    <location>
        <begin position="304"/>
        <end position="315"/>
    </location>
</feature>
<dbReference type="PANTHER" id="PTHR28124">
    <property type="entry name" value="DNA REPLICATION REGULATOR SLD2"/>
    <property type="match status" value="1"/>
</dbReference>
<dbReference type="AlphaFoldDB" id="G8ZLT2"/>
<dbReference type="GO" id="GO:0031333">
    <property type="term" value="P:negative regulation of protein-containing complex assembly"/>
    <property type="evidence" value="ECO:0007669"/>
    <property type="project" value="EnsemblFungi"/>
</dbReference>
<dbReference type="KEGG" id="tdl:TDEL_0A02440"/>
<dbReference type="Proteomes" id="UP000005627">
    <property type="component" value="Chromosome 1"/>
</dbReference>
<dbReference type="Pfam" id="PF11719">
    <property type="entry name" value="Drc1-Sld2"/>
    <property type="match status" value="1"/>
</dbReference>
<evidence type="ECO:0000313" key="10">
    <source>
        <dbReference type="Proteomes" id="UP000005627"/>
    </source>
</evidence>
<evidence type="ECO:0000256" key="6">
    <source>
        <dbReference type="ARBA" id="ARBA00023306"/>
    </source>
</evidence>
<organism evidence="9 10">
    <name type="scientific">Torulaspora delbrueckii</name>
    <name type="common">Yeast</name>
    <name type="synonym">Candida colliculosa</name>
    <dbReference type="NCBI Taxonomy" id="4950"/>
    <lineage>
        <taxon>Eukaryota</taxon>
        <taxon>Fungi</taxon>
        <taxon>Dikarya</taxon>
        <taxon>Ascomycota</taxon>
        <taxon>Saccharomycotina</taxon>
        <taxon>Saccharomycetes</taxon>
        <taxon>Saccharomycetales</taxon>
        <taxon>Saccharomycetaceae</taxon>
        <taxon>Torulaspora</taxon>
    </lineage>
</organism>
<evidence type="ECO:0000256" key="8">
    <source>
        <dbReference type="SAM" id="MobiDB-lite"/>
    </source>
</evidence>
<dbReference type="Gene3D" id="1.10.10.1460">
    <property type="match status" value="1"/>
</dbReference>
<feature type="compositionally biased region" description="Basic residues" evidence="8">
    <location>
        <begin position="322"/>
        <end position="332"/>
    </location>
</feature>
<comment type="subcellular location">
    <subcellularLocation>
        <location evidence="1 7">Nucleus</location>
    </subcellularLocation>
</comment>
<comment type="function">
    <text evidence="7">Has a role in the initiation of DNA replication. Required at S-phase checkpoint.</text>
</comment>
<protein>
    <recommendedName>
        <fullName evidence="3 7">DNA replication regulator SLD2</fullName>
    </recommendedName>
</protein>
<dbReference type="GO" id="GO:0003688">
    <property type="term" value="F:DNA replication origin binding"/>
    <property type="evidence" value="ECO:0007669"/>
    <property type="project" value="EnsemblFungi"/>
</dbReference>
<evidence type="ECO:0000256" key="7">
    <source>
        <dbReference type="RuleBase" id="RU367067"/>
    </source>
</evidence>
<dbReference type="GO" id="GO:0003697">
    <property type="term" value="F:single-stranded DNA binding"/>
    <property type="evidence" value="ECO:0007669"/>
    <property type="project" value="EnsemblFungi"/>
</dbReference>
<feature type="region of interest" description="Disordered" evidence="8">
    <location>
        <begin position="295"/>
        <end position="360"/>
    </location>
</feature>
<dbReference type="GeneID" id="11503059"/>
<accession>G8ZLT2</accession>
<dbReference type="RefSeq" id="XP_003678787.1">
    <property type="nucleotide sequence ID" value="XM_003678739.1"/>
</dbReference>
<name>G8ZLT2_TORDE</name>
<feature type="region of interest" description="Disordered" evidence="8">
    <location>
        <begin position="100"/>
        <end position="126"/>
    </location>
</feature>
<dbReference type="PANTHER" id="PTHR28124:SF1">
    <property type="entry name" value="DNA REPLICATION REGULATOR SLD2"/>
    <property type="match status" value="1"/>
</dbReference>
<dbReference type="EMBL" id="HE616742">
    <property type="protein sequence ID" value="CCE89576.1"/>
    <property type="molecule type" value="Genomic_DNA"/>
</dbReference>
<dbReference type="HOGENOM" id="CLU_057728_0_0_1"/>
<evidence type="ECO:0000256" key="5">
    <source>
        <dbReference type="ARBA" id="ARBA00023242"/>
    </source>
</evidence>
<dbReference type="FunCoup" id="G8ZLT2">
    <property type="interactions" value="65"/>
</dbReference>
<sequence length="360" mass="41647">MLRDQLKVELKRWEHQFIDQNGRAPGKEDIKKLPEVRKMYKNYAILRKEIAIKPKPVEENSSPIKSATQSSMSANLELGPTPQIHGKAMSIFEMTISPTKTPQVEQPEEVEQSSPTSTIPEDETEHTVLMETSAVRRQLTFDSTAGFLSPTKDSNNHYYGPNSPLKWDREDLKITIRHQSPLKRTPNKRLSATTSFSPSPLVKRPLTRSLMELMKEHEAIVEEFKNNDDAFVVSQEPDNIFTQDDDPIEAGDTKTVKTKRRRILRRQVDPAKDNSVKKDISQELEKLKRQRVNEFLGIDKAEPEPEPSIEDEKQETEEAKAPKKSTKKRNKKYNLVSNNFRRLKLPRKSAANRRWNNRRR</sequence>
<evidence type="ECO:0000256" key="2">
    <source>
        <dbReference type="ARBA" id="ARBA00007276"/>
    </source>
</evidence>
<keyword evidence="5 7" id="KW-0539">Nucleus</keyword>
<dbReference type="GO" id="GO:0033314">
    <property type="term" value="P:mitotic DNA replication checkpoint signaling"/>
    <property type="evidence" value="ECO:0007669"/>
    <property type="project" value="EnsemblFungi"/>
</dbReference>
<gene>
    <name evidence="9" type="primary">TDEL0A02440</name>
    <name evidence="9" type="ORF">TDEL_0A02440</name>
</gene>
<dbReference type="InterPro" id="IPR021110">
    <property type="entry name" value="DNA_rep_checkpnt_protein"/>
</dbReference>
<dbReference type="InParanoid" id="G8ZLT2"/>
<comment type="similarity">
    <text evidence="2 7">Belongs to the SLD2 family.</text>
</comment>
<feature type="compositionally biased region" description="Basic residues" evidence="8">
    <location>
        <begin position="341"/>
        <end position="360"/>
    </location>
</feature>
<dbReference type="GO" id="GO:0031261">
    <property type="term" value="C:DNA replication preinitiation complex"/>
    <property type="evidence" value="ECO:0007669"/>
    <property type="project" value="EnsemblFungi"/>
</dbReference>
<keyword evidence="4 7" id="KW-0235">DNA replication</keyword>
<keyword evidence="6 7" id="KW-0131">Cell cycle</keyword>
<dbReference type="FunFam" id="1.10.10.1460:FF:000001">
    <property type="entry name" value="DNA replication regulator Sld2"/>
    <property type="match status" value="1"/>
</dbReference>
<dbReference type="GO" id="GO:0000727">
    <property type="term" value="P:double-strand break repair via break-induced replication"/>
    <property type="evidence" value="ECO:0007669"/>
    <property type="project" value="EnsemblFungi"/>
</dbReference>
<keyword evidence="10" id="KW-1185">Reference proteome</keyword>
<evidence type="ECO:0000256" key="3">
    <source>
        <dbReference type="ARBA" id="ARBA00018363"/>
    </source>
</evidence>
<dbReference type="eggNOG" id="ENOG502SCF7">
    <property type="taxonomic scope" value="Eukaryota"/>
</dbReference>
<evidence type="ECO:0000313" key="9">
    <source>
        <dbReference type="EMBL" id="CCE89576.1"/>
    </source>
</evidence>
<evidence type="ECO:0000256" key="1">
    <source>
        <dbReference type="ARBA" id="ARBA00004123"/>
    </source>
</evidence>
<dbReference type="GO" id="GO:1902977">
    <property type="term" value="P:mitotic DNA replication preinitiation complex assembly"/>
    <property type="evidence" value="ECO:0007669"/>
    <property type="project" value="TreeGrafter"/>
</dbReference>
<evidence type="ECO:0000256" key="4">
    <source>
        <dbReference type="ARBA" id="ARBA00022705"/>
    </source>
</evidence>